<feature type="region of interest" description="Disordered" evidence="1">
    <location>
        <begin position="71"/>
        <end position="287"/>
    </location>
</feature>
<proteinExistence type="predicted"/>
<sequence>MTKCYHRQKRSITIFYKRGSAQCNLARSSGEARRLQPSVDRFRQSFLGVSDSAARGYIRAAGGSWQTAIQNYASDPKPAPAATTGGQGPPSQDNATLVELGSPVSTTSESDSEDIPRREEIRRDGLREQVQQRDADSDIVLEDEEQSAHMEQEIPDLKSESEGDADNDSDDVDEYLEGADSDNDHNESLSPQGSSNVPSPSGTSGSGASTAASTPPSPQQTLPNTGTIGGASGDEPRDTSEEPAVVDDSDWGAISVRDIFQRGSAIGKDRDRHNNNRPGRPGQMGSQ</sequence>
<evidence type="ECO:0000313" key="3">
    <source>
        <dbReference type="Proteomes" id="UP000184330"/>
    </source>
</evidence>
<dbReference type="OrthoDB" id="10642280at2759"/>
<feature type="compositionally biased region" description="Basic and acidic residues" evidence="1">
    <location>
        <begin position="114"/>
        <end position="136"/>
    </location>
</feature>
<protein>
    <submittedName>
        <fullName evidence="2">Uncharacterized protein</fullName>
    </submittedName>
</protein>
<evidence type="ECO:0000256" key="1">
    <source>
        <dbReference type="SAM" id="MobiDB-lite"/>
    </source>
</evidence>
<feature type="compositionally biased region" description="Basic and acidic residues" evidence="1">
    <location>
        <begin position="146"/>
        <end position="161"/>
    </location>
</feature>
<organism evidence="2 3">
    <name type="scientific">Phialocephala subalpina</name>
    <dbReference type="NCBI Taxonomy" id="576137"/>
    <lineage>
        <taxon>Eukaryota</taxon>
        <taxon>Fungi</taxon>
        <taxon>Dikarya</taxon>
        <taxon>Ascomycota</taxon>
        <taxon>Pezizomycotina</taxon>
        <taxon>Leotiomycetes</taxon>
        <taxon>Helotiales</taxon>
        <taxon>Mollisiaceae</taxon>
        <taxon>Phialocephala</taxon>
        <taxon>Phialocephala fortinii species complex</taxon>
    </lineage>
</organism>
<dbReference type="AlphaFoldDB" id="A0A1L7WTY0"/>
<dbReference type="EMBL" id="FJOG01000007">
    <property type="protein sequence ID" value="CZR56218.1"/>
    <property type="molecule type" value="Genomic_DNA"/>
</dbReference>
<name>A0A1L7WTY0_9HELO</name>
<evidence type="ECO:0000313" key="2">
    <source>
        <dbReference type="EMBL" id="CZR56218.1"/>
    </source>
</evidence>
<feature type="compositionally biased region" description="Polar residues" evidence="1">
    <location>
        <begin position="188"/>
        <end position="197"/>
    </location>
</feature>
<dbReference type="Proteomes" id="UP000184330">
    <property type="component" value="Unassembled WGS sequence"/>
</dbReference>
<reference evidence="2 3" key="1">
    <citation type="submission" date="2016-03" db="EMBL/GenBank/DDBJ databases">
        <authorList>
            <person name="Ploux O."/>
        </authorList>
    </citation>
    <scope>NUCLEOTIDE SEQUENCE [LARGE SCALE GENOMIC DNA]</scope>
    <source>
        <strain evidence="2 3">UAMH 11012</strain>
    </source>
</reference>
<gene>
    <name evidence="2" type="ORF">PAC_06106</name>
</gene>
<feature type="compositionally biased region" description="Acidic residues" evidence="1">
    <location>
        <begin position="162"/>
        <end position="181"/>
    </location>
</feature>
<keyword evidence="3" id="KW-1185">Reference proteome</keyword>
<feature type="compositionally biased region" description="Low complexity" evidence="1">
    <location>
        <begin position="198"/>
        <end position="214"/>
    </location>
</feature>
<accession>A0A1L7WTY0</accession>